<dbReference type="EMBL" id="VSSQ01000033">
    <property type="protein sequence ID" value="MPL66583.1"/>
    <property type="molecule type" value="Genomic_DNA"/>
</dbReference>
<dbReference type="InterPro" id="IPR035587">
    <property type="entry name" value="DUS-like_FMN-bd"/>
</dbReference>
<dbReference type="Gene3D" id="3.20.20.70">
    <property type="entry name" value="Aldolase class I"/>
    <property type="match status" value="1"/>
</dbReference>
<accession>A0A644TI43</accession>
<dbReference type="PANTHER" id="PTHR45846">
    <property type="entry name" value="TRNA-DIHYDROURIDINE(47) SYNTHASE [NAD(P)(+)]-LIKE"/>
    <property type="match status" value="1"/>
</dbReference>
<keyword evidence="1" id="KW-0285">Flavoprotein</keyword>
<keyword evidence="3" id="KW-0819">tRNA processing</keyword>
<feature type="domain" description="DUS-like FMN-binding" evidence="5">
    <location>
        <begin position="33"/>
        <end position="321"/>
    </location>
</feature>
<dbReference type="InterPro" id="IPR013785">
    <property type="entry name" value="Aldolase_TIM"/>
</dbReference>
<organism evidence="6">
    <name type="scientific">bioreactor metagenome</name>
    <dbReference type="NCBI Taxonomy" id="1076179"/>
    <lineage>
        <taxon>unclassified sequences</taxon>
        <taxon>metagenomes</taxon>
        <taxon>ecological metagenomes</taxon>
    </lineage>
</organism>
<reference evidence="6" key="1">
    <citation type="submission" date="2019-08" db="EMBL/GenBank/DDBJ databases">
        <authorList>
            <person name="Kucharzyk K."/>
            <person name="Murdoch R.W."/>
            <person name="Higgins S."/>
            <person name="Loffler F."/>
        </authorList>
    </citation>
    <scope>NUCLEOTIDE SEQUENCE</scope>
</reference>
<dbReference type="EC" id="1.3.1.-" evidence="6"/>
<dbReference type="GO" id="GO:0003723">
    <property type="term" value="F:RNA binding"/>
    <property type="evidence" value="ECO:0007669"/>
    <property type="project" value="TreeGrafter"/>
</dbReference>
<dbReference type="AlphaFoldDB" id="A0A644TI43"/>
<dbReference type="InterPro" id="IPR001269">
    <property type="entry name" value="DUS_fam"/>
</dbReference>
<gene>
    <name evidence="6" type="primary">dusC_1</name>
    <name evidence="6" type="ORF">SDC9_12270</name>
</gene>
<sequence length="335" mass="38720">MNGELRVLFPQVKTKNIFVFETKLFSPEDKLIMAPMQNLTGYLFRNAYDKLFPNIIDKAITPFISITHGSNSFSKRKFRDVLKENNTSNLEIIPQVLGNDINAMIEIAEALFSLGYKEMNLNLGCPFERTLKKDRGAGLLKDTKRIENIIEGVINRIPISLSLKLRLGVEDTADIYRLIPIINSYPIKNIIIHPRLAVDKYESEVNLNCFEDIIPKVNKRVVYNGDIFSREDFNKLKLRFPSINDWMLGRGLINNPLLPFEIKSNEYFQKEEGMIALHAELLKTATSVNKMKEYWSYFSKGLNIEEDKLSIIYSCPTLEELDKEVRNIIKDMIKE</sequence>
<evidence type="ECO:0000259" key="5">
    <source>
        <dbReference type="Pfam" id="PF01207"/>
    </source>
</evidence>
<dbReference type="GO" id="GO:0050660">
    <property type="term" value="F:flavin adenine dinucleotide binding"/>
    <property type="evidence" value="ECO:0007669"/>
    <property type="project" value="InterPro"/>
</dbReference>
<evidence type="ECO:0000256" key="2">
    <source>
        <dbReference type="ARBA" id="ARBA00022643"/>
    </source>
</evidence>
<evidence type="ECO:0000313" key="6">
    <source>
        <dbReference type="EMBL" id="MPL66583.1"/>
    </source>
</evidence>
<dbReference type="GO" id="GO:0017150">
    <property type="term" value="F:tRNA dihydrouridine synthase activity"/>
    <property type="evidence" value="ECO:0007669"/>
    <property type="project" value="InterPro"/>
</dbReference>
<dbReference type="SUPFAM" id="SSF51395">
    <property type="entry name" value="FMN-linked oxidoreductases"/>
    <property type="match status" value="1"/>
</dbReference>
<name>A0A644TI43_9ZZZZ</name>
<dbReference type="PIRSF" id="PIRSF006621">
    <property type="entry name" value="Dus"/>
    <property type="match status" value="1"/>
</dbReference>
<proteinExistence type="predicted"/>
<evidence type="ECO:0000256" key="1">
    <source>
        <dbReference type="ARBA" id="ARBA00022630"/>
    </source>
</evidence>
<protein>
    <submittedName>
        <fullName evidence="6">tRNA-dihydrouridine(16) synthase</fullName>
        <ecNumber evidence="6">1.3.1.-</ecNumber>
    </submittedName>
</protein>
<evidence type="ECO:0000256" key="3">
    <source>
        <dbReference type="ARBA" id="ARBA00022694"/>
    </source>
</evidence>
<keyword evidence="4 6" id="KW-0560">Oxidoreductase</keyword>
<dbReference type="Pfam" id="PF01207">
    <property type="entry name" value="Dus"/>
    <property type="match status" value="1"/>
</dbReference>
<dbReference type="PANTHER" id="PTHR45846:SF1">
    <property type="entry name" value="TRNA-DIHYDROURIDINE(47) SYNTHASE [NAD(P)(+)]-LIKE"/>
    <property type="match status" value="1"/>
</dbReference>
<keyword evidence="2" id="KW-0288">FMN</keyword>
<comment type="caution">
    <text evidence="6">The sequence shown here is derived from an EMBL/GenBank/DDBJ whole genome shotgun (WGS) entry which is preliminary data.</text>
</comment>
<evidence type="ECO:0000256" key="4">
    <source>
        <dbReference type="ARBA" id="ARBA00023002"/>
    </source>
</evidence>
<dbReference type="CDD" id="cd02801">
    <property type="entry name" value="DUS_like_FMN"/>
    <property type="match status" value="1"/>
</dbReference>